<gene>
    <name evidence="1" type="ORF">EV182_008087</name>
</gene>
<evidence type="ECO:0000313" key="1">
    <source>
        <dbReference type="EMBL" id="KAJ1670638.1"/>
    </source>
</evidence>
<comment type="caution">
    <text evidence="1">The sequence shown here is derived from an EMBL/GenBank/DDBJ whole genome shotgun (WGS) entry which is preliminary data.</text>
</comment>
<name>A0ACC1H6U7_9FUNG</name>
<reference evidence="1" key="1">
    <citation type="submission" date="2022-06" db="EMBL/GenBank/DDBJ databases">
        <title>Phylogenomic reconstructions and comparative analyses of Kickxellomycotina fungi.</title>
        <authorList>
            <person name="Reynolds N.K."/>
            <person name="Stajich J.E."/>
            <person name="Barry K."/>
            <person name="Grigoriev I.V."/>
            <person name="Crous P."/>
            <person name="Smith M.E."/>
        </authorList>
    </citation>
    <scope>NUCLEOTIDE SEQUENCE</scope>
    <source>
        <strain evidence="1">RSA 2271</strain>
    </source>
</reference>
<dbReference type="EMBL" id="JAMZIH010009153">
    <property type="protein sequence ID" value="KAJ1670638.1"/>
    <property type="molecule type" value="Genomic_DNA"/>
</dbReference>
<proteinExistence type="predicted"/>
<accession>A0ACC1H6U7</accession>
<feature type="non-terminal residue" evidence="1">
    <location>
        <position position="253"/>
    </location>
</feature>
<dbReference type="Proteomes" id="UP001145114">
    <property type="component" value="Unassembled WGS sequence"/>
</dbReference>
<protein>
    <submittedName>
        <fullName evidence="1">Uncharacterized protein</fullName>
    </submittedName>
</protein>
<sequence>TELVLPFSLATGELRVAQLGDSGYMIFGVDSSSAGKGNQCEIIHTSTEQEHAFNTPYQMGITASLVGSLSMSKLAGENSDRRKGDAGELGEDSEILEGGSIGYFSPTPCLLQKRQQDQGKHPALDSATNASIWSAEDRANIELTPDLIDKVFAKAAKFRFDTPNQAALYNHQLRHDNIVLAGTDGLFDNIFPDEIVAIFESALKKWQDDEGVMHRKSLPAVSQGAAADGKSPLSMFYEIADRQMMETLTHNLI</sequence>
<keyword evidence="2" id="KW-1185">Reference proteome</keyword>
<feature type="non-terminal residue" evidence="1">
    <location>
        <position position="1"/>
    </location>
</feature>
<evidence type="ECO:0000313" key="2">
    <source>
        <dbReference type="Proteomes" id="UP001145114"/>
    </source>
</evidence>
<organism evidence="1 2">
    <name type="scientific">Spiromyces aspiralis</name>
    <dbReference type="NCBI Taxonomy" id="68401"/>
    <lineage>
        <taxon>Eukaryota</taxon>
        <taxon>Fungi</taxon>
        <taxon>Fungi incertae sedis</taxon>
        <taxon>Zoopagomycota</taxon>
        <taxon>Kickxellomycotina</taxon>
        <taxon>Kickxellomycetes</taxon>
        <taxon>Kickxellales</taxon>
        <taxon>Kickxellaceae</taxon>
        <taxon>Spiromyces</taxon>
    </lineage>
</organism>